<feature type="domain" description="Fibrous sheath-interacting protein 2 C-terminal" evidence="2">
    <location>
        <begin position="2"/>
        <end position="230"/>
    </location>
</feature>
<dbReference type="AlphaFoldDB" id="A0A151NE73"/>
<evidence type="ECO:0000313" key="3">
    <source>
        <dbReference type="EMBL" id="KYO35121.1"/>
    </source>
</evidence>
<accession>A0A151NE73</accession>
<name>A0A151NE73_ALLMI</name>
<protein>
    <recommendedName>
        <fullName evidence="2">Fibrous sheath-interacting protein 2 C-terminal domain-containing protein</fullName>
    </recommendedName>
</protein>
<evidence type="ECO:0000256" key="1">
    <source>
        <dbReference type="SAM" id="MobiDB-lite"/>
    </source>
</evidence>
<sequence length="272" mass="29605">MNAFAENLKQAMEEGLSRHQVSLAAATGEEPLLCPEQEEVLNQVVLSTSRNVLQRSGSEQDLYDDVTGFNACFPQDMVTVIIEELSDRPLLRVVSDQLSQSTMDSNRIADKALSRVSISADPKTGNSEEAIPGTSANKTPTGTEELLVQRIPCVSIKRMPIAPDLGSDHLQVIAIKPESLEEPQEAFIAQAGDALGDLRTSLTEKWPQDERSRSEAQRQEDSHFSLVSIGQTIGRPGQFETLFEDTGPPIPDNMAFNTAAGASLPKKTVFLV</sequence>
<feature type="compositionally biased region" description="Basic and acidic residues" evidence="1">
    <location>
        <begin position="206"/>
        <end position="223"/>
    </location>
</feature>
<dbReference type="Pfam" id="PF15783">
    <property type="entry name" value="FSIP2"/>
    <property type="match status" value="1"/>
</dbReference>
<dbReference type="InterPro" id="IPR038891">
    <property type="entry name" value="FSIP2"/>
</dbReference>
<feature type="region of interest" description="Disordered" evidence="1">
    <location>
        <begin position="204"/>
        <end position="223"/>
    </location>
</feature>
<proteinExistence type="predicted"/>
<dbReference type="Proteomes" id="UP000050525">
    <property type="component" value="Unassembled WGS sequence"/>
</dbReference>
<gene>
    <name evidence="3" type="ORF">Y1Q_0001009</name>
</gene>
<reference evidence="3 4" key="1">
    <citation type="journal article" date="2012" name="Genome Biol.">
        <title>Sequencing three crocodilian genomes to illuminate the evolution of archosaurs and amniotes.</title>
        <authorList>
            <person name="St John J.A."/>
            <person name="Braun E.L."/>
            <person name="Isberg S.R."/>
            <person name="Miles L.G."/>
            <person name="Chong A.Y."/>
            <person name="Gongora J."/>
            <person name="Dalzell P."/>
            <person name="Moran C."/>
            <person name="Bed'hom B."/>
            <person name="Abzhanov A."/>
            <person name="Burgess S.C."/>
            <person name="Cooksey A.M."/>
            <person name="Castoe T.A."/>
            <person name="Crawford N.G."/>
            <person name="Densmore L.D."/>
            <person name="Drew J.C."/>
            <person name="Edwards S.V."/>
            <person name="Faircloth B.C."/>
            <person name="Fujita M.K."/>
            <person name="Greenwold M.J."/>
            <person name="Hoffmann F.G."/>
            <person name="Howard J.M."/>
            <person name="Iguchi T."/>
            <person name="Janes D.E."/>
            <person name="Khan S.Y."/>
            <person name="Kohno S."/>
            <person name="de Koning A.J."/>
            <person name="Lance S.L."/>
            <person name="McCarthy F.M."/>
            <person name="McCormack J.E."/>
            <person name="Merchant M.E."/>
            <person name="Peterson D.G."/>
            <person name="Pollock D.D."/>
            <person name="Pourmand N."/>
            <person name="Raney B.J."/>
            <person name="Roessler K.A."/>
            <person name="Sanford J.R."/>
            <person name="Sawyer R.H."/>
            <person name="Schmidt C.J."/>
            <person name="Triplett E.W."/>
            <person name="Tuberville T.D."/>
            <person name="Venegas-Anaya M."/>
            <person name="Howard J.T."/>
            <person name="Jarvis E.D."/>
            <person name="Guillette L.J.Jr."/>
            <person name="Glenn T.C."/>
            <person name="Green R.E."/>
            <person name="Ray D.A."/>
        </authorList>
    </citation>
    <scope>NUCLEOTIDE SEQUENCE [LARGE SCALE GENOMIC DNA]</scope>
    <source>
        <strain evidence="3">KSC_2009_1</strain>
    </source>
</reference>
<comment type="caution">
    <text evidence="3">The sequence shown here is derived from an EMBL/GenBank/DDBJ whole genome shotgun (WGS) entry which is preliminary data.</text>
</comment>
<keyword evidence="4" id="KW-1185">Reference proteome</keyword>
<organism evidence="3 4">
    <name type="scientific">Alligator mississippiensis</name>
    <name type="common">American alligator</name>
    <dbReference type="NCBI Taxonomy" id="8496"/>
    <lineage>
        <taxon>Eukaryota</taxon>
        <taxon>Metazoa</taxon>
        <taxon>Chordata</taxon>
        <taxon>Craniata</taxon>
        <taxon>Vertebrata</taxon>
        <taxon>Euteleostomi</taxon>
        <taxon>Archelosauria</taxon>
        <taxon>Archosauria</taxon>
        <taxon>Crocodylia</taxon>
        <taxon>Alligatoridae</taxon>
        <taxon>Alligatorinae</taxon>
        <taxon>Alligator</taxon>
    </lineage>
</organism>
<dbReference type="EMBL" id="AKHW03003207">
    <property type="protein sequence ID" value="KYO35121.1"/>
    <property type="molecule type" value="Genomic_DNA"/>
</dbReference>
<feature type="region of interest" description="Disordered" evidence="1">
    <location>
        <begin position="119"/>
        <end position="141"/>
    </location>
</feature>
<dbReference type="PANTHER" id="PTHR21856:SF7">
    <property type="entry name" value="FIBROUS SHEATH-INTERACTING PROTEIN 2"/>
    <property type="match status" value="1"/>
</dbReference>
<evidence type="ECO:0000259" key="2">
    <source>
        <dbReference type="Pfam" id="PF15783"/>
    </source>
</evidence>
<dbReference type="PANTHER" id="PTHR21856">
    <property type="entry name" value="FIBROUS SHEATH-INTERACTING PROTEIN 2"/>
    <property type="match status" value="1"/>
</dbReference>
<dbReference type="GO" id="GO:0005739">
    <property type="term" value="C:mitochondrion"/>
    <property type="evidence" value="ECO:0007669"/>
    <property type="project" value="TreeGrafter"/>
</dbReference>
<dbReference type="InterPro" id="IPR031554">
    <property type="entry name" value="FSIP2_C"/>
</dbReference>
<evidence type="ECO:0000313" key="4">
    <source>
        <dbReference type="Proteomes" id="UP000050525"/>
    </source>
</evidence>